<comment type="caution">
    <text evidence="1">The sequence shown here is derived from an EMBL/GenBank/DDBJ whole genome shotgun (WGS) entry which is preliminary data.</text>
</comment>
<dbReference type="Proteomes" id="UP000224460">
    <property type="component" value="Unassembled WGS sequence"/>
</dbReference>
<name>A0AC61D7K7_9FIRM</name>
<sequence>MRRKKTEMRKKIVTFLLVFTLVLSYVPTISYATQGGNQVSNPLMWSDVPDVSVIRVGDVYYMSSTTMHMNPGVPIMKSYDLVNWEIVNYVYDVLDTQTDALALRNGENAYGKGSWASSLKYHDGKFYIAFACYNTGKTYIYQTDDIENGPWERSELTGVYHDMSLQFDEDGRVYMIYGGGDIKIVELTEDASAIKSGTEKVIITDASKVTGISGGLAEGAQIFKVDGKYYLFLITWPTGSERTVLCYRADNINGPYEGKVVLKDKGIAQGGIFDTPDGKWYSMLFGDRGAVGRIPYLVPVEWQDGWPVFGIDGKVPDMLDMDATKLNLKIVSSDEFYQYQPMTMSLLGEEVSELVAQETREVVPKELIENGDFEASTIEPWTNKDPATLTLTSSEKYSGLQSLSITNRTVGSSGPMQSLAGKLKAGNTYQFSAKVKYLATTSQALDIELLDTETSPREMVQDKQFNFCIQTNPSDWQTIKVIGSKTINKGEWGIIEGTYTIPTNADVSKGCIFIETPWAAAPTQEKDLMDFYVDEVSFMDVTPAEVEEGDYGIIQNGGFETGLDPWTGNSGASIEVVDDVYYSGSKSLKITNRKDIAAGPKQDIKGKVQSGKQYKVSAKVRYNAGPATRKFNMNIQSGNWETIKNMASATITKGEWGSIEGIYTIPVDMNVDNAVTFIETSWVQNPVAEDDWMDFYVDDISIVDITPDPNIIQNGGFEKGKEPWIGNSGATITVVDDVYYSGSKSLKISGRNDIADGPRQEIPGKVKNGRQYKISAKVRYDEGPATRKFNMNIQSGNWETIKNMASGTMKKGEWGSIEGVYTIPDNTDVDNAFIFIETSWAQNPTAENDWMDFYVDDISMIDVTPENVDQEQPGENDYNGSDLALVWQWNHNPDNTKWSLTERTGYLRLTTGKKSTSILDARNTLTQRTFGPECSGSIAMDVNNMKNGDYAGLAAFQNKYGYVGVKMINGSKSIVRVNGKGAINDTKETIEEVASIPLNQNKVYFKVDFDYKNRTDKAYFYYSLDGTNWSEIGSELQLEYTLPHFMGYRFALFNYATKTTGGYVDFDYFRIEEQASGIQPSGVLLGANLSNVSDVLGVQNTEFEVPLMLDALPEGDYTSISASLNIPKELAVTDVLFNSANLLGDTSYTYLNNRLQLSVKGNAINVSNQENDKLFATIKLKVTDFIPKDKTVTINTDYITVQGLTAEGERVSYKVSEAVSTITLKALDTETIGKVLGYSNPLISHRLGADPYAITYNGRVYIYMSSDEFMYDNTGKIINNTFSNLNRVLIISSDDMVNWTDHGYVPVAGPNGVAKWAVGSWAPAAAHKKVDGQDKFFLYFANAAGGIGVLEGESPVGPWSDPLGKALITKATPGVADVEWLFDPAVLVDDDGTGYLYFGGGIPSGKDANPETARVVRLTDNMLGLASEVVKISPPYLFEDSGIHKYNGKYYYSYCSNFAAGARPEGSPPGGEIAYMVSDNPMGPFTYVSSILKNPSVFFGVGGNNHHAIFEFNGQWYIVYHAQTVSKELGVELGYRSPHINKLEYYSDGTIKNVAADMKGIAQLKSLNPYIRNEAETIAWNAGIETEICKMPNGQIATNMNVTAINSGDWIAVANAEFGVSGATSFEANIASTQGGAIEIYLDQPFGEPIGVLEVKSTGGEQEWQVMNCDVEAVSGIHTIFFKFNGTSSGNLFNFDYWKFLAKEITAVTNVNLSASTLSLVIGESSQLRATVLPETATNTSVTWTSDNEKVATVDQTGKITAVGAGTAIITVTTVDGNKTSNCEIIVRQEESEVALLTGQNSTVTSGGKFQVPITLAKAKDMGRLKATIKYDENLLTLNNVIFDAFKVQECNTQNLGEIVFNAVNPEGLPNNDITKIITLDFTAKGNVTKQITTSIMFINTEANRVGNTEIMTVETSPTIITIKAKSSGGSDSGSGGGSGSGSGSSNGSGTPSKPVVPEEKPQTQPKPVITPNTHLQPGNPGKLQDITKHWAKDPINKVVQLGYMVGKTETEFKPNDFLTRGEMTALLNRLIVDGPTGKASFGDIKGYEWYAGSIGNMSKLGLVSGYKDNTFRPNNSIKRVEVMSIIARLMAYNGMDKTVANSDKILATYKDGKNVPTWAKSDVAWCISQGIVTGDTQGYINSDADITRAELAVIINHILAIQK</sequence>
<accession>A0AC61D7K7</accession>
<proteinExistence type="predicted"/>
<dbReference type="EMBL" id="PEDL01000025">
    <property type="protein sequence ID" value="PHV69541.1"/>
    <property type="molecule type" value="Genomic_DNA"/>
</dbReference>
<evidence type="ECO:0000313" key="1">
    <source>
        <dbReference type="EMBL" id="PHV69541.1"/>
    </source>
</evidence>
<reference evidence="1" key="1">
    <citation type="submission" date="2017-10" db="EMBL/GenBank/DDBJ databases">
        <title>Genome sequence of cellulolytic Lachnospiraceae bacterium XHS1971 isolated from hotspring sediment.</title>
        <authorList>
            <person name="Vasudevan G."/>
            <person name="Joshi A.J."/>
            <person name="Hivarkar S."/>
            <person name="Lanjekar V.B."/>
            <person name="Dhakephalkar P.K."/>
            <person name="Dagar S."/>
        </authorList>
    </citation>
    <scope>NUCLEOTIDE SEQUENCE</scope>
    <source>
        <strain evidence="1">XHS1971</strain>
    </source>
</reference>
<protein>
    <submittedName>
        <fullName evidence="1">Uncharacterized protein</fullName>
    </submittedName>
</protein>
<keyword evidence="2" id="KW-1185">Reference proteome</keyword>
<evidence type="ECO:0000313" key="2">
    <source>
        <dbReference type="Proteomes" id="UP000224460"/>
    </source>
</evidence>
<organism evidence="1 2">
    <name type="scientific">Sporanaerobium hydrogeniformans</name>
    <dbReference type="NCBI Taxonomy" id="3072179"/>
    <lineage>
        <taxon>Bacteria</taxon>
        <taxon>Bacillati</taxon>
        <taxon>Bacillota</taxon>
        <taxon>Clostridia</taxon>
        <taxon>Lachnospirales</taxon>
        <taxon>Lachnospiraceae</taxon>
        <taxon>Sporanaerobium</taxon>
    </lineage>
</organism>
<gene>
    <name evidence="1" type="ORF">CS063_15300</name>
</gene>